<sequence>MEVFGCVGHKSTEFHRKGASLSFPRTLVKFFLDIYLSPHKRNTFAILPLTGRGLVDLHTNRIPLFLLLTPSIPLVRSGCPFLLVVLMIASEDQVLRKTLSYNVDISSVSALGCLLRAYFPRPALLSIFGNVRVFRCRGPLPSEGELILNVDKLTKEESIVAKYKPKHHPKVNEGSGKSFLLQAVNVSELTNSGYSCQSMDWHFFHSDCAPQVLTGQVEVGLSNLRLTTSDCFHRRVCHPDLDHPLQTEARIVRELVLVCKKPDLTEQVCKKRSSTRKSWERSLVIARGAFLSIDRIPVFLSFDRYPVNPLHSYG</sequence>
<dbReference type="Proteomes" id="UP001060085">
    <property type="component" value="Linkage Group LG02"/>
</dbReference>
<evidence type="ECO:0000313" key="2">
    <source>
        <dbReference type="Proteomes" id="UP001060085"/>
    </source>
</evidence>
<protein>
    <submittedName>
        <fullName evidence="1">Uncharacterized protein</fullName>
    </submittedName>
</protein>
<name>A0ACC0BRU6_CATRO</name>
<keyword evidence="2" id="KW-1185">Reference proteome</keyword>
<organism evidence="1 2">
    <name type="scientific">Catharanthus roseus</name>
    <name type="common">Madagascar periwinkle</name>
    <name type="synonym">Vinca rosea</name>
    <dbReference type="NCBI Taxonomy" id="4058"/>
    <lineage>
        <taxon>Eukaryota</taxon>
        <taxon>Viridiplantae</taxon>
        <taxon>Streptophyta</taxon>
        <taxon>Embryophyta</taxon>
        <taxon>Tracheophyta</taxon>
        <taxon>Spermatophyta</taxon>
        <taxon>Magnoliopsida</taxon>
        <taxon>eudicotyledons</taxon>
        <taxon>Gunneridae</taxon>
        <taxon>Pentapetalae</taxon>
        <taxon>asterids</taxon>
        <taxon>lamiids</taxon>
        <taxon>Gentianales</taxon>
        <taxon>Apocynaceae</taxon>
        <taxon>Rauvolfioideae</taxon>
        <taxon>Vinceae</taxon>
        <taxon>Catharanthinae</taxon>
        <taxon>Catharanthus</taxon>
    </lineage>
</organism>
<comment type="caution">
    <text evidence="1">The sequence shown here is derived from an EMBL/GenBank/DDBJ whole genome shotgun (WGS) entry which is preliminary data.</text>
</comment>
<evidence type="ECO:0000313" key="1">
    <source>
        <dbReference type="EMBL" id="KAI5675397.1"/>
    </source>
</evidence>
<reference evidence="2" key="1">
    <citation type="journal article" date="2023" name="Nat. Plants">
        <title>Single-cell RNA sequencing provides a high-resolution roadmap for understanding the multicellular compartmentation of specialized metabolism.</title>
        <authorList>
            <person name="Sun S."/>
            <person name="Shen X."/>
            <person name="Li Y."/>
            <person name="Li Y."/>
            <person name="Wang S."/>
            <person name="Li R."/>
            <person name="Zhang H."/>
            <person name="Shen G."/>
            <person name="Guo B."/>
            <person name="Wei J."/>
            <person name="Xu J."/>
            <person name="St-Pierre B."/>
            <person name="Chen S."/>
            <person name="Sun C."/>
        </authorList>
    </citation>
    <scope>NUCLEOTIDE SEQUENCE [LARGE SCALE GENOMIC DNA]</scope>
</reference>
<gene>
    <name evidence="1" type="ORF">M9H77_06347</name>
</gene>
<accession>A0ACC0BRU6</accession>
<proteinExistence type="predicted"/>
<dbReference type="EMBL" id="CM044702">
    <property type="protein sequence ID" value="KAI5675397.1"/>
    <property type="molecule type" value="Genomic_DNA"/>
</dbReference>